<evidence type="ECO:0000313" key="3">
    <source>
        <dbReference type="Proteomes" id="UP001469365"/>
    </source>
</evidence>
<comment type="caution">
    <text evidence="2">The sequence shown here is derived from an EMBL/GenBank/DDBJ whole genome shotgun (WGS) entry which is preliminary data.</text>
</comment>
<name>A0ABU9DP16_9BACL</name>
<protein>
    <submittedName>
        <fullName evidence="2">Uncharacterized protein</fullName>
    </submittedName>
</protein>
<reference evidence="2 3" key="1">
    <citation type="submission" date="2024-04" db="EMBL/GenBank/DDBJ databases">
        <title>draft genome sequnece of Paenibacillus filicis.</title>
        <authorList>
            <person name="Kim D.-U."/>
        </authorList>
    </citation>
    <scope>NUCLEOTIDE SEQUENCE [LARGE SCALE GENOMIC DNA]</scope>
    <source>
        <strain evidence="2 3">KACC14197</strain>
    </source>
</reference>
<feature type="transmembrane region" description="Helical" evidence="1">
    <location>
        <begin position="101"/>
        <end position="123"/>
    </location>
</feature>
<sequence length="150" mass="16294">MMTSLAIIGAVVGLLVTGSAIFLAVTVAMRPPAVLSADSQEQEGGKPRVLDRIKSAAPQLLQWTFFDYALLVLFLIGSLFLFTDLVAVLRDAESFPPYHAPYLLCGFIFTFAAALMMLVRLALVLTVTRQESVGSPENQEHQPGHAHHAE</sequence>
<evidence type="ECO:0000313" key="2">
    <source>
        <dbReference type="EMBL" id="MEK8130614.1"/>
    </source>
</evidence>
<dbReference type="Proteomes" id="UP001469365">
    <property type="component" value="Unassembled WGS sequence"/>
</dbReference>
<proteinExistence type="predicted"/>
<gene>
    <name evidence="2" type="ORF">WMW72_22160</name>
</gene>
<keyword evidence="1" id="KW-0472">Membrane</keyword>
<keyword evidence="1" id="KW-0812">Transmembrane</keyword>
<keyword evidence="1" id="KW-1133">Transmembrane helix</keyword>
<organism evidence="2 3">
    <name type="scientific">Paenibacillus filicis</name>
    <dbReference type="NCBI Taxonomy" id="669464"/>
    <lineage>
        <taxon>Bacteria</taxon>
        <taxon>Bacillati</taxon>
        <taxon>Bacillota</taxon>
        <taxon>Bacilli</taxon>
        <taxon>Bacillales</taxon>
        <taxon>Paenibacillaceae</taxon>
        <taxon>Paenibacillus</taxon>
    </lineage>
</organism>
<evidence type="ECO:0000256" key="1">
    <source>
        <dbReference type="SAM" id="Phobius"/>
    </source>
</evidence>
<feature type="transmembrane region" description="Helical" evidence="1">
    <location>
        <begin position="68"/>
        <end position="89"/>
    </location>
</feature>
<accession>A0ABU9DP16</accession>
<dbReference type="EMBL" id="JBBPCC010000015">
    <property type="protein sequence ID" value="MEK8130614.1"/>
    <property type="molecule type" value="Genomic_DNA"/>
</dbReference>
<keyword evidence="3" id="KW-1185">Reference proteome</keyword>
<dbReference type="RefSeq" id="WP_341417747.1">
    <property type="nucleotide sequence ID" value="NZ_JBBPCC010000015.1"/>
</dbReference>